<reference evidence="2 3" key="1">
    <citation type="submission" date="2019-09" db="EMBL/GenBank/DDBJ databases">
        <title>FDA dAtabase for Regulatory Grade micrObial Sequences (FDA-ARGOS): Supporting development and validation of Infectious Disease Dx tests.</title>
        <authorList>
            <person name="Sciortino C."/>
            <person name="Tallon L."/>
            <person name="Sadzewicz L."/>
            <person name="Vavikolanu K."/>
            <person name="Mehta A."/>
            <person name="Aluvathingal J."/>
            <person name="Nadendla S."/>
            <person name="Nandy P."/>
            <person name="Geyer C."/>
            <person name="Yan Y."/>
            <person name="Sichtig H."/>
        </authorList>
    </citation>
    <scope>NUCLEOTIDE SEQUENCE [LARGE SCALE GENOMIC DNA]</scope>
    <source>
        <strain evidence="2 3">FDAARGOS_636</strain>
    </source>
</reference>
<feature type="chain" id="PRO_5047270108" evidence="1">
    <location>
        <begin position="21"/>
        <end position="215"/>
    </location>
</feature>
<evidence type="ECO:0000313" key="2">
    <source>
        <dbReference type="EMBL" id="QIY91392.1"/>
    </source>
</evidence>
<evidence type="ECO:0000256" key="1">
    <source>
        <dbReference type="SAM" id="SignalP"/>
    </source>
</evidence>
<evidence type="ECO:0000313" key="3">
    <source>
        <dbReference type="Proteomes" id="UP000501570"/>
    </source>
</evidence>
<keyword evidence="3" id="KW-1185">Reference proteome</keyword>
<protein>
    <submittedName>
        <fullName evidence="2">Uncharacterized protein</fullName>
    </submittedName>
</protein>
<proteinExistence type="predicted"/>
<dbReference type="EMBL" id="CP050995">
    <property type="protein sequence ID" value="QIY91392.1"/>
    <property type="molecule type" value="Genomic_DNA"/>
</dbReference>
<accession>A0ABX6KSD4</accession>
<name>A0ABX6KSD4_CHRGL</name>
<organism evidence="2 3">
    <name type="scientific">Chryseobacterium gallinarum</name>
    <dbReference type="NCBI Taxonomy" id="1324352"/>
    <lineage>
        <taxon>Bacteria</taxon>
        <taxon>Pseudomonadati</taxon>
        <taxon>Bacteroidota</taxon>
        <taxon>Flavobacteriia</taxon>
        <taxon>Flavobacteriales</taxon>
        <taxon>Weeksellaceae</taxon>
        <taxon>Chryseobacterium group</taxon>
        <taxon>Chryseobacterium</taxon>
    </lineage>
</organism>
<sequence length="215" mass="24887">MKKVSILLLGLIGASLFSQSTVLHNLNHNRLMSQVVNKIGVEEMVDGEYEGSPFLEKQFLPSTIKGENGTYLLRYNIYNDELILKNEDKYFKIPKEGLDYFNIDNKYIIRLINNTYYLQSSKEKGHYVIVRKENVKFTQAKASNNAYEPNRAAKFSNNKPDYFLYNINEKSLIPFNKEELKKLFPGKTAELDQIFKKSKFKSADDFDVLLGIISN</sequence>
<gene>
    <name evidence="2" type="ORF">FOB44_12410</name>
</gene>
<keyword evidence="1" id="KW-0732">Signal</keyword>
<feature type="signal peptide" evidence="1">
    <location>
        <begin position="1"/>
        <end position="20"/>
    </location>
</feature>
<dbReference type="Proteomes" id="UP000501570">
    <property type="component" value="Chromosome"/>
</dbReference>
<dbReference type="RefSeq" id="WP_168238693.1">
    <property type="nucleotide sequence ID" value="NZ_CP050995.1"/>
</dbReference>